<accession>A0ABR6RCU6</accession>
<dbReference type="InterPro" id="IPR042100">
    <property type="entry name" value="Bug_dom1"/>
</dbReference>
<proteinExistence type="inferred from homology"/>
<dbReference type="Gene3D" id="3.40.190.150">
    <property type="entry name" value="Bordetella uptake gene, domain 1"/>
    <property type="match status" value="1"/>
</dbReference>
<comment type="caution">
    <text evidence="2">The sequence shown here is derived from an EMBL/GenBank/DDBJ whole genome shotgun (WGS) entry which is preliminary data.</text>
</comment>
<evidence type="ECO:0000313" key="2">
    <source>
        <dbReference type="EMBL" id="MBB6576977.1"/>
    </source>
</evidence>
<dbReference type="Pfam" id="PF03401">
    <property type="entry name" value="TctC"/>
    <property type="match status" value="1"/>
</dbReference>
<dbReference type="PROSITE" id="PS51318">
    <property type="entry name" value="TAT"/>
    <property type="match status" value="1"/>
</dbReference>
<dbReference type="PANTHER" id="PTHR42928">
    <property type="entry name" value="TRICARBOXYLATE-BINDING PROTEIN"/>
    <property type="match status" value="1"/>
</dbReference>
<dbReference type="EMBL" id="JACHKZ010000004">
    <property type="protein sequence ID" value="MBB6576977.1"/>
    <property type="molecule type" value="Genomic_DNA"/>
</dbReference>
<name>A0ABR6RCU6_9BURK</name>
<dbReference type="RefSeq" id="WP_184705975.1">
    <property type="nucleotide sequence ID" value="NZ_JACHKZ010000004.1"/>
</dbReference>
<reference evidence="2 3" key="1">
    <citation type="submission" date="2020-08" db="EMBL/GenBank/DDBJ databases">
        <title>Functional genomics of gut bacteria from endangered species of beetles.</title>
        <authorList>
            <person name="Carlos-Shanley C."/>
        </authorList>
    </citation>
    <scope>NUCLEOTIDE SEQUENCE [LARGE SCALE GENOMIC DNA]</scope>
    <source>
        <strain evidence="2 3">S00124</strain>
    </source>
</reference>
<dbReference type="Proteomes" id="UP000562492">
    <property type="component" value="Unassembled WGS sequence"/>
</dbReference>
<dbReference type="InterPro" id="IPR006311">
    <property type="entry name" value="TAT_signal"/>
</dbReference>
<keyword evidence="2" id="KW-0675">Receptor</keyword>
<dbReference type="SUPFAM" id="SSF53850">
    <property type="entry name" value="Periplasmic binding protein-like II"/>
    <property type="match status" value="1"/>
</dbReference>
<gene>
    <name evidence="2" type="ORF">HNP33_001027</name>
</gene>
<comment type="similarity">
    <text evidence="1">Belongs to the UPF0065 (bug) family.</text>
</comment>
<keyword evidence="3" id="KW-1185">Reference proteome</keyword>
<evidence type="ECO:0000313" key="3">
    <source>
        <dbReference type="Proteomes" id="UP000562492"/>
    </source>
</evidence>
<sequence length="337" mass="36375">MQHIHRRHFIRGLGATAGLASLSAITPLARASDAFPSKPLSLIVPYPAGGASDVAARIFAESMGKTLQQQVIVENIGGGTGLLGAGKVLSAPSDGYTFFHGSANEVFLAPMLNPAARYKPQDFSFACPTTEAVIVLLVKNDLPARTYDEFIDFAKKRQDKPLTYATVGIDSMYNLMGDALAAQLKLPFLHVPYKGAAPALQDVAGGQVDFAILPYQTSFDGMQQQGRLRILTSFSKALPEPIRHLPLISASRYTPDFEHTIGGGYFVRKGTPPERVTILRNAVSAALATPAIRSKLESEGRNVRQPINAQSQADEVFQQQYARLNQLIQAVGRKALA</sequence>
<dbReference type="InterPro" id="IPR005064">
    <property type="entry name" value="BUG"/>
</dbReference>
<organism evidence="2 3">
    <name type="scientific">Comamonas odontotermitis</name>
    <dbReference type="NCBI Taxonomy" id="379895"/>
    <lineage>
        <taxon>Bacteria</taxon>
        <taxon>Pseudomonadati</taxon>
        <taxon>Pseudomonadota</taxon>
        <taxon>Betaproteobacteria</taxon>
        <taxon>Burkholderiales</taxon>
        <taxon>Comamonadaceae</taxon>
        <taxon>Comamonas</taxon>
    </lineage>
</organism>
<evidence type="ECO:0000256" key="1">
    <source>
        <dbReference type="ARBA" id="ARBA00006987"/>
    </source>
</evidence>
<protein>
    <submittedName>
        <fullName evidence="2">Tripartite-type tricarboxylate transporter receptor subunit TctC</fullName>
    </submittedName>
</protein>
<dbReference type="PANTHER" id="PTHR42928:SF5">
    <property type="entry name" value="BLR1237 PROTEIN"/>
    <property type="match status" value="1"/>
</dbReference>
<dbReference type="Gene3D" id="3.40.190.10">
    <property type="entry name" value="Periplasmic binding protein-like II"/>
    <property type="match status" value="1"/>
</dbReference>
<dbReference type="CDD" id="cd07012">
    <property type="entry name" value="PBP2_Bug_TTT"/>
    <property type="match status" value="1"/>
</dbReference>